<dbReference type="InterPro" id="IPR003781">
    <property type="entry name" value="CoA-bd"/>
</dbReference>
<organism evidence="2 3">
    <name type="scientific">Desulfofundulus australicus DSM 11792</name>
    <dbReference type="NCBI Taxonomy" id="1121425"/>
    <lineage>
        <taxon>Bacteria</taxon>
        <taxon>Bacillati</taxon>
        <taxon>Bacillota</taxon>
        <taxon>Clostridia</taxon>
        <taxon>Eubacteriales</taxon>
        <taxon>Peptococcaceae</taxon>
        <taxon>Desulfofundulus</taxon>
    </lineage>
</organism>
<dbReference type="RefSeq" id="WP_073166323.1">
    <property type="nucleotide sequence ID" value="NZ_FQUW01000029.1"/>
</dbReference>
<reference evidence="3" key="1">
    <citation type="submission" date="2016-11" db="EMBL/GenBank/DDBJ databases">
        <authorList>
            <person name="Varghese N."/>
            <person name="Submissions S."/>
        </authorList>
    </citation>
    <scope>NUCLEOTIDE SEQUENCE [LARGE SCALE GENOMIC DNA]</scope>
    <source>
        <strain evidence="3">DSM 11792</strain>
    </source>
</reference>
<accession>A0A1M5BLR8</accession>
<dbReference type="PANTHER" id="PTHR33303">
    <property type="entry name" value="CYTOPLASMIC PROTEIN-RELATED"/>
    <property type="match status" value="1"/>
</dbReference>
<keyword evidence="3" id="KW-1185">Reference proteome</keyword>
<dbReference type="Proteomes" id="UP000184196">
    <property type="component" value="Unassembled WGS sequence"/>
</dbReference>
<dbReference type="EMBL" id="FQUW01000029">
    <property type="protein sequence ID" value="SHF43365.1"/>
    <property type="molecule type" value="Genomic_DNA"/>
</dbReference>
<protein>
    <recommendedName>
        <fullName evidence="1">CoA-binding domain-containing protein</fullName>
    </recommendedName>
</protein>
<evidence type="ECO:0000259" key="1">
    <source>
        <dbReference type="SMART" id="SM00881"/>
    </source>
</evidence>
<dbReference type="Pfam" id="PF13380">
    <property type="entry name" value="CoA_binding_2"/>
    <property type="match status" value="1"/>
</dbReference>
<dbReference type="OrthoDB" id="9804695at2"/>
<proteinExistence type="predicted"/>
<dbReference type="AlphaFoldDB" id="A0A1M5BLR8"/>
<dbReference type="SUPFAM" id="SSF51735">
    <property type="entry name" value="NAD(P)-binding Rossmann-fold domains"/>
    <property type="match status" value="1"/>
</dbReference>
<evidence type="ECO:0000313" key="2">
    <source>
        <dbReference type="EMBL" id="SHF43365.1"/>
    </source>
</evidence>
<dbReference type="Gene3D" id="3.40.50.720">
    <property type="entry name" value="NAD(P)-binding Rossmann-like Domain"/>
    <property type="match status" value="1"/>
</dbReference>
<dbReference type="InterPro" id="IPR036291">
    <property type="entry name" value="NAD(P)-bd_dom_sf"/>
</dbReference>
<gene>
    <name evidence="2" type="ORF">SAMN02745218_02246</name>
</gene>
<feature type="domain" description="CoA-binding" evidence="1">
    <location>
        <begin position="13"/>
        <end position="107"/>
    </location>
</feature>
<sequence>MLENPGDTVIREILAKSRRIAVVGLSSKPEKDSYRVASYMKEHGYEIIPVNPGISETLGEKAYPELRAIPYPVDIVNVFRRPEEVPQVIEAVLELNFQPVIWLQLGVVHLEAARKARAHGLTVVMDRCLMVEHRRLLGDNSR</sequence>
<name>A0A1M5BLR8_9FIRM</name>
<evidence type="ECO:0000313" key="3">
    <source>
        <dbReference type="Proteomes" id="UP000184196"/>
    </source>
</evidence>
<dbReference type="PANTHER" id="PTHR33303:SF2">
    <property type="entry name" value="COA-BINDING DOMAIN-CONTAINING PROTEIN"/>
    <property type="match status" value="1"/>
</dbReference>
<dbReference type="SMART" id="SM00881">
    <property type="entry name" value="CoA_binding"/>
    <property type="match status" value="1"/>
</dbReference>